<dbReference type="GO" id="GO:0005886">
    <property type="term" value="C:plasma membrane"/>
    <property type="evidence" value="ECO:0007669"/>
    <property type="project" value="TreeGrafter"/>
</dbReference>
<dbReference type="Gene3D" id="3.40.390.10">
    <property type="entry name" value="Collagenase (Catalytic Domain)"/>
    <property type="match status" value="1"/>
</dbReference>
<organism evidence="2 3">
    <name type="scientific">Amblyomma americanum</name>
    <name type="common">Lone star tick</name>
    <dbReference type="NCBI Taxonomy" id="6943"/>
    <lineage>
        <taxon>Eukaryota</taxon>
        <taxon>Metazoa</taxon>
        <taxon>Ecdysozoa</taxon>
        <taxon>Arthropoda</taxon>
        <taxon>Chelicerata</taxon>
        <taxon>Arachnida</taxon>
        <taxon>Acari</taxon>
        <taxon>Parasitiformes</taxon>
        <taxon>Ixodida</taxon>
        <taxon>Ixodoidea</taxon>
        <taxon>Ixodidae</taxon>
        <taxon>Amblyomminae</taxon>
        <taxon>Amblyomma</taxon>
    </lineage>
</organism>
<feature type="region of interest" description="Disordered" evidence="1">
    <location>
        <begin position="1"/>
        <end position="62"/>
    </location>
</feature>
<gene>
    <name evidence="2" type="ORF">V5799_026943</name>
</gene>
<evidence type="ECO:0000313" key="3">
    <source>
        <dbReference type="Proteomes" id="UP001321473"/>
    </source>
</evidence>
<dbReference type="PROSITE" id="PS51885">
    <property type="entry name" value="NEPRILYSIN"/>
    <property type="match status" value="1"/>
</dbReference>
<dbReference type="Proteomes" id="UP001321473">
    <property type="component" value="Unassembled WGS sequence"/>
</dbReference>
<dbReference type="InterPro" id="IPR042089">
    <property type="entry name" value="Peptidase_M13_dom_2"/>
</dbReference>
<dbReference type="InterPro" id="IPR024079">
    <property type="entry name" value="MetalloPept_cat_dom_sf"/>
</dbReference>
<proteinExistence type="predicted"/>
<evidence type="ECO:0000256" key="1">
    <source>
        <dbReference type="SAM" id="MobiDB-lite"/>
    </source>
</evidence>
<protein>
    <submittedName>
        <fullName evidence="2">Uncharacterized protein</fullName>
    </submittedName>
</protein>
<feature type="compositionally biased region" description="Basic and acidic residues" evidence="1">
    <location>
        <begin position="7"/>
        <end position="16"/>
    </location>
</feature>
<dbReference type="SUPFAM" id="SSF55486">
    <property type="entry name" value="Metalloproteases ('zincins'), catalytic domain"/>
    <property type="match status" value="1"/>
</dbReference>
<dbReference type="PANTHER" id="PTHR11733">
    <property type="entry name" value="ZINC METALLOPROTEASE FAMILY M13 NEPRILYSIN-RELATED"/>
    <property type="match status" value="1"/>
</dbReference>
<dbReference type="InterPro" id="IPR000718">
    <property type="entry name" value="Peptidase_M13"/>
</dbReference>
<dbReference type="PANTHER" id="PTHR11733:SF241">
    <property type="entry name" value="GH26575P-RELATED"/>
    <property type="match status" value="1"/>
</dbReference>
<name>A0AAQ4DH62_AMBAM</name>
<comment type="caution">
    <text evidence="2">The sequence shown here is derived from an EMBL/GenBank/DDBJ whole genome shotgun (WGS) entry which is preliminary data.</text>
</comment>
<dbReference type="Gene3D" id="1.10.1380.10">
    <property type="entry name" value="Neutral endopeptidase , domain2"/>
    <property type="match status" value="1"/>
</dbReference>
<dbReference type="EMBL" id="JARKHS020030752">
    <property type="protein sequence ID" value="KAK8761802.1"/>
    <property type="molecule type" value="Genomic_DNA"/>
</dbReference>
<dbReference type="AlphaFoldDB" id="A0AAQ4DH62"/>
<evidence type="ECO:0000313" key="2">
    <source>
        <dbReference type="EMBL" id="KAK8761802.1"/>
    </source>
</evidence>
<reference evidence="2 3" key="1">
    <citation type="journal article" date="2023" name="Arcadia Sci">
        <title>De novo assembly of a long-read Amblyomma americanum tick genome.</title>
        <authorList>
            <person name="Chou S."/>
            <person name="Poskanzer K.E."/>
            <person name="Rollins M."/>
            <person name="Thuy-Boun P.S."/>
        </authorList>
    </citation>
    <scope>NUCLEOTIDE SEQUENCE [LARGE SCALE GENOMIC DNA]</scope>
    <source>
        <strain evidence="2">F_SG_1</strain>
        <tissue evidence="2">Salivary glands</tissue>
    </source>
</reference>
<dbReference type="GO" id="GO:0004222">
    <property type="term" value="F:metalloendopeptidase activity"/>
    <property type="evidence" value="ECO:0007669"/>
    <property type="project" value="InterPro"/>
</dbReference>
<accession>A0AAQ4DH62</accession>
<keyword evidence="3" id="KW-1185">Reference proteome</keyword>
<dbReference type="GO" id="GO:0016485">
    <property type="term" value="P:protein processing"/>
    <property type="evidence" value="ECO:0007669"/>
    <property type="project" value="TreeGrafter"/>
</dbReference>
<sequence length="716" mass="78286">MTAQQDHGGEDNKGADENLDATTAPAGSGVGHGGSPLRASAQGVVSPDPKTPPSQLSRSGRSARCTEVMAGLRAIVDPHADPCRDFYAYVCNSWLLEGGSFFADNVHRSLSALASALGAAARGTVDDRQGMGVLLHVHASCEQYVAGGGWSLEAVLAEADDQLFLSSMVRAPSFGEMARLLLKASMKIGLATVIQTEMIRHQKDALLYLSTGKSLMKRFTTLRRKREMATTLMHVLSFFGHGDAAPAEVVDIVQMDYAVSKIVDVAREPPGSKVSFPDVLGGTLEGVSVQEWVDYLNEHLPPSRQLNGSEPVMTSGLTEIRSVLRVISDRGVRMASLYLASYLAVHVAWMEIFRARAKAERLPTSFFCLNLTSRVLTQIWPQLVSRLIPVPLDTAAVVATVFDYVRKASTGLGVLSWLNEEERLEVAQTVVKTSLVARLPVEEGVDYSGFAHVDVNVSTAAATNDTTSPMKRFVATYLRAMAYDRGVLFEHPPSQAQTMMVREGHTGSVRYVADIGTLLVPGLYQMEPYAYSSAKGYMPEYFNHGTLGVLLSGEVAKITAAYGRGTARVGPPLAERTLVRRGRFAERGAGRHYMDMLYCLLDLHAGLGFKHNASGTTQERHAELFRRAQGMRLAYNALLESFRAASPDYDVFSTYWPQAQWAFFVRACLMLCTKDQTPNPLTPRENCLLPLHNMDEFAGAFNCRTKPGFVKGRCHM</sequence>